<feature type="chain" id="PRO_5045955399" description="Cyclophilin-like domain-containing protein" evidence="1">
    <location>
        <begin position="25"/>
        <end position="161"/>
    </location>
</feature>
<evidence type="ECO:0000259" key="2">
    <source>
        <dbReference type="Pfam" id="PF18050"/>
    </source>
</evidence>
<dbReference type="Proteomes" id="UP000634134">
    <property type="component" value="Unassembled WGS sequence"/>
</dbReference>
<organism evidence="3 4">
    <name type="scientific">Dyadobacter subterraneus</name>
    <dbReference type="NCBI Taxonomy" id="2773304"/>
    <lineage>
        <taxon>Bacteria</taxon>
        <taxon>Pseudomonadati</taxon>
        <taxon>Bacteroidota</taxon>
        <taxon>Cytophagia</taxon>
        <taxon>Cytophagales</taxon>
        <taxon>Spirosomataceae</taxon>
        <taxon>Dyadobacter</taxon>
    </lineage>
</organism>
<dbReference type="Gene3D" id="2.40.100.20">
    <property type="match status" value="1"/>
</dbReference>
<dbReference type="SUPFAM" id="SSF50891">
    <property type="entry name" value="Cyclophilin-like"/>
    <property type="match status" value="1"/>
</dbReference>
<gene>
    <name evidence="3" type="ORF">IEE83_18495</name>
</gene>
<accession>A0ABR9WEM6</accession>
<comment type="caution">
    <text evidence="3">The sequence shown here is derived from an EMBL/GenBank/DDBJ whole genome shotgun (WGS) entry which is preliminary data.</text>
</comment>
<dbReference type="EMBL" id="JACYGY010000001">
    <property type="protein sequence ID" value="MBE9463877.1"/>
    <property type="molecule type" value="Genomic_DNA"/>
</dbReference>
<feature type="signal peptide" evidence="1">
    <location>
        <begin position="1"/>
        <end position="24"/>
    </location>
</feature>
<proteinExistence type="predicted"/>
<reference evidence="4" key="1">
    <citation type="submission" date="2023-07" db="EMBL/GenBank/DDBJ databases">
        <title>Dyadobacter sp. nov 'subterranea' isolated from contaminted grondwater.</title>
        <authorList>
            <person name="Szabo I."/>
            <person name="Al-Omari J."/>
            <person name="Szerdahelyi S.G."/>
            <person name="Rado J."/>
        </authorList>
    </citation>
    <scope>NUCLEOTIDE SEQUENCE [LARGE SCALE GENOMIC DNA]</scope>
    <source>
        <strain evidence="4">UP-52</strain>
    </source>
</reference>
<protein>
    <recommendedName>
        <fullName evidence="2">Cyclophilin-like domain-containing protein</fullName>
    </recommendedName>
</protein>
<evidence type="ECO:0000313" key="3">
    <source>
        <dbReference type="EMBL" id="MBE9463877.1"/>
    </source>
</evidence>
<evidence type="ECO:0000256" key="1">
    <source>
        <dbReference type="SAM" id="SignalP"/>
    </source>
</evidence>
<sequence length="161" mass="17241">MKQSMLVLFPLVILLIGFMACKTANDSNITQNKEERNVNADTSSGGGRLKISIGSKTFKAALGSNQAVAAFKARMPMTAVMSELNGNEKLFNFSSKLPTNASNPGTIHAGDLMIYGSSTLVLFYKSFPTQYSYTRLGRIEDASGLAKAVGAGNVTITFELE</sequence>
<keyword evidence="4" id="KW-1185">Reference proteome</keyword>
<dbReference type="RefSeq" id="WP_194121977.1">
    <property type="nucleotide sequence ID" value="NZ_JACYGY010000001.1"/>
</dbReference>
<keyword evidence="1" id="KW-0732">Signal</keyword>
<evidence type="ECO:0000313" key="4">
    <source>
        <dbReference type="Proteomes" id="UP000634134"/>
    </source>
</evidence>
<dbReference type="InterPro" id="IPR029000">
    <property type="entry name" value="Cyclophilin-like_dom_sf"/>
</dbReference>
<dbReference type="InterPro" id="IPR041183">
    <property type="entry name" value="Cyclophilin-like"/>
</dbReference>
<dbReference type="PROSITE" id="PS51257">
    <property type="entry name" value="PROKAR_LIPOPROTEIN"/>
    <property type="match status" value="1"/>
</dbReference>
<dbReference type="Pfam" id="PF18050">
    <property type="entry name" value="Cyclophil_like2"/>
    <property type="match status" value="1"/>
</dbReference>
<feature type="domain" description="Cyclophilin-like" evidence="2">
    <location>
        <begin position="51"/>
        <end position="159"/>
    </location>
</feature>
<name>A0ABR9WEM6_9BACT</name>